<dbReference type="GO" id="GO:0046983">
    <property type="term" value="F:protein dimerization activity"/>
    <property type="evidence" value="ECO:0007669"/>
    <property type="project" value="InterPro"/>
</dbReference>
<reference evidence="8 9" key="1">
    <citation type="submission" date="2024-02" db="EMBL/GenBank/DDBJ databases">
        <title>High-quality chromosome-scale genome assembly of Pensacola bahiagrass (Paspalum notatum Flugge var. saurae).</title>
        <authorList>
            <person name="Vega J.M."/>
            <person name="Podio M."/>
            <person name="Orjuela J."/>
            <person name="Siena L.A."/>
            <person name="Pessino S.C."/>
            <person name="Combes M.C."/>
            <person name="Mariac C."/>
            <person name="Albertini E."/>
            <person name="Pupilli F."/>
            <person name="Ortiz J.P.A."/>
            <person name="Leblanc O."/>
        </authorList>
    </citation>
    <scope>NUCLEOTIDE SEQUENCE [LARGE SCALE GENOMIC DNA]</scope>
    <source>
        <strain evidence="8">R1</strain>
        <tissue evidence="8">Leaf</tissue>
    </source>
</reference>
<feature type="compositionally biased region" description="Gly residues" evidence="6">
    <location>
        <begin position="232"/>
        <end position="243"/>
    </location>
</feature>
<feature type="coiled-coil region" evidence="5">
    <location>
        <begin position="543"/>
        <end position="570"/>
    </location>
</feature>
<evidence type="ECO:0000256" key="4">
    <source>
        <dbReference type="RuleBase" id="RU369104"/>
    </source>
</evidence>
<dbReference type="GO" id="GO:0000976">
    <property type="term" value="F:transcription cis-regulatory region binding"/>
    <property type="evidence" value="ECO:0007669"/>
    <property type="project" value="TreeGrafter"/>
</dbReference>
<name>A0AAQ3UKF7_PASNO</name>
<keyword evidence="3 4" id="KW-0804">Transcription</keyword>
<keyword evidence="2 4" id="KW-0805">Transcription regulation</keyword>
<evidence type="ECO:0000313" key="8">
    <source>
        <dbReference type="EMBL" id="WVZ91837.1"/>
    </source>
</evidence>
<feature type="compositionally biased region" description="Basic residues" evidence="6">
    <location>
        <begin position="378"/>
        <end position="405"/>
    </location>
</feature>
<dbReference type="AlphaFoldDB" id="A0AAQ3UKF7"/>
<feature type="region of interest" description="Disordered" evidence="6">
    <location>
        <begin position="224"/>
        <end position="258"/>
    </location>
</feature>
<keyword evidence="9" id="KW-1185">Reference proteome</keyword>
<dbReference type="GO" id="GO:0005634">
    <property type="term" value="C:nucleus"/>
    <property type="evidence" value="ECO:0007669"/>
    <property type="project" value="UniProtKB-SubCell"/>
</dbReference>
<protein>
    <recommendedName>
        <fullName evidence="4">Transcription factor</fullName>
        <shortName evidence="4">bHLH transcription factor</shortName>
    </recommendedName>
    <alternativeName>
        <fullName evidence="4">Basic helix-loop-helix protein</fullName>
    </alternativeName>
</protein>
<feature type="region of interest" description="Disordered" evidence="6">
    <location>
        <begin position="378"/>
        <end position="410"/>
    </location>
</feature>
<dbReference type="Proteomes" id="UP001341281">
    <property type="component" value="Chromosome 09"/>
</dbReference>
<organism evidence="8 9">
    <name type="scientific">Paspalum notatum var. saurae</name>
    <dbReference type="NCBI Taxonomy" id="547442"/>
    <lineage>
        <taxon>Eukaryota</taxon>
        <taxon>Viridiplantae</taxon>
        <taxon>Streptophyta</taxon>
        <taxon>Embryophyta</taxon>
        <taxon>Tracheophyta</taxon>
        <taxon>Spermatophyta</taxon>
        <taxon>Magnoliopsida</taxon>
        <taxon>Liliopsida</taxon>
        <taxon>Poales</taxon>
        <taxon>Poaceae</taxon>
        <taxon>PACMAD clade</taxon>
        <taxon>Panicoideae</taxon>
        <taxon>Andropogonodae</taxon>
        <taxon>Paspaleae</taxon>
        <taxon>Paspalinae</taxon>
        <taxon>Paspalum</taxon>
    </lineage>
</organism>
<dbReference type="PANTHER" id="PTHR11514">
    <property type="entry name" value="MYC"/>
    <property type="match status" value="1"/>
</dbReference>
<comment type="similarity">
    <text evidence="1">Belongs to the bHLH protein family.</text>
</comment>
<sequence>MATMQWLVHDDDDNATVRPGDGRSSSGGNKDLSADNSPPAQVATKRRGRKPGPRTDGRPAITHVEAERRRRDKLNRRFCELRAAVPTVSGMDRASLLADAAHYIAELRRRVEQLEATKATVTASYPSGGGSSRLLLAEEKLEVRMAGTEAAALRLTTAARHAPARLMDSLRSLDLPVQHACVSRVGGVTVLDAVVEVPADALREEAALRAALLHWLQSSSGTRFASADTPRLGGGGGGSGLGPMDGPPSPTCRRSGSGGSRRFCELRAAVPTVSRMDRASLLADVVRYIAELRRRVEQLEATNKTRQRPQAAVAPASAPTVMTASCSYPLAGGGGSRLLEEEKLEVRMAGPEAAALRLTTAVRHAPARLMDALRSRVRVPPRRRHHRAGSRRRRARGRAQGRGRAPRGLAPLAAAGNGANHLVLEFPYTEVPEQWLMDSAGDNVQQPQEHPQPLVEVEHGAVWGDGCSLSSASAEAMSGNPPAAAAAVARRGRGGGTTRAGGRLPAVSHMEAERNRRDKLHRLFCDLRAAVPAVSRMDKASLLADAAAYIVELRTRVDQLEAEATRAAVVREASPFVDGGDAAGEEEEELEVRMVVGQREAALRLTTAARHRHVPARFMDALRSLDLVVRHACVCRLGGGTTVQDAVVDVPAELRDEGCLRAALLRRLKQSGG</sequence>
<dbReference type="EMBL" id="CP144753">
    <property type="protein sequence ID" value="WVZ91837.1"/>
    <property type="molecule type" value="Genomic_DNA"/>
</dbReference>
<feature type="compositionally biased region" description="Polar residues" evidence="6">
    <location>
        <begin position="23"/>
        <end position="39"/>
    </location>
</feature>
<evidence type="ECO:0000259" key="7">
    <source>
        <dbReference type="PROSITE" id="PS50888"/>
    </source>
</evidence>
<dbReference type="Pfam" id="PF00010">
    <property type="entry name" value="HLH"/>
    <property type="match status" value="2"/>
</dbReference>
<dbReference type="InterPro" id="IPR036638">
    <property type="entry name" value="HLH_DNA-bd_sf"/>
</dbReference>
<comment type="subcellular location">
    <subcellularLocation>
        <location evidence="4">Nucleus</location>
    </subcellularLocation>
</comment>
<evidence type="ECO:0000256" key="5">
    <source>
        <dbReference type="SAM" id="Coils"/>
    </source>
</evidence>
<feature type="domain" description="BHLH" evidence="7">
    <location>
        <begin position="504"/>
        <end position="553"/>
    </location>
</feature>
<feature type="coiled-coil region" evidence="5">
    <location>
        <begin position="97"/>
        <end position="124"/>
    </location>
</feature>
<dbReference type="PANTHER" id="PTHR11514:SF129">
    <property type="entry name" value="TRANSCRIPTION FACTOR"/>
    <property type="match status" value="1"/>
</dbReference>
<dbReference type="SUPFAM" id="SSF47459">
    <property type="entry name" value="HLH, helix-loop-helix DNA-binding domain"/>
    <property type="match status" value="3"/>
</dbReference>
<feature type="region of interest" description="Disordered" evidence="6">
    <location>
        <begin position="1"/>
        <end position="69"/>
    </location>
</feature>
<dbReference type="Gene3D" id="4.10.280.10">
    <property type="entry name" value="Helix-loop-helix DNA-binding domain"/>
    <property type="match status" value="3"/>
</dbReference>
<proteinExistence type="inferred from homology"/>
<accession>A0AAQ3UKF7</accession>
<evidence type="ECO:0000256" key="3">
    <source>
        <dbReference type="ARBA" id="ARBA00023163"/>
    </source>
</evidence>
<dbReference type="SMART" id="SM00353">
    <property type="entry name" value="HLH"/>
    <property type="match status" value="3"/>
</dbReference>
<evidence type="ECO:0000256" key="2">
    <source>
        <dbReference type="ARBA" id="ARBA00023015"/>
    </source>
</evidence>
<evidence type="ECO:0000313" key="9">
    <source>
        <dbReference type="Proteomes" id="UP001341281"/>
    </source>
</evidence>
<dbReference type="InterPro" id="IPR011598">
    <property type="entry name" value="bHLH_dom"/>
</dbReference>
<dbReference type="GO" id="GO:0003700">
    <property type="term" value="F:DNA-binding transcription factor activity"/>
    <property type="evidence" value="ECO:0007669"/>
    <property type="project" value="InterPro"/>
</dbReference>
<keyword evidence="4" id="KW-0539">Nucleus</keyword>
<keyword evidence="5" id="KW-0175">Coiled coil</keyword>
<gene>
    <name evidence="8" type="ORF">U9M48_037960</name>
</gene>
<evidence type="ECO:0000256" key="1">
    <source>
        <dbReference type="ARBA" id="ARBA00005510"/>
    </source>
</evidence>
<evidence type="ECO:0000256" key="6">
    <source>
        <dbReference type="SAM" id="MobiDB-lite"/>
    </source>
</evidence>
<dbReference type="InterPro" id="IPR045084">
    <property type="entry name" value="AIB/MYC-like"/>
</dbReference>
<feature type="domain" description="BHLH" evidence="7">
    <location>
        <begin position="243"/>
        <end position="292"/>
    </location>
</feature>
<dbReference type="PROSITE" id="PS50888">
    <property type="entry name" value="BHLH"/>
    <property type="match status" value="3"/>
</dbReference>
<feature type="domain" description="BHLH" evidence="7">
    <location>
        <begin position="58"/>
        <end position="107"/>
    </location>
</feature>